<name>A0A4Q0MFF9_9SPHI</name>
<evidence type="ECO:0000313" key="10">
    <source>
        <dbReference type="EMBL" id="RXF71636.1"/>
    </source>
</evidence>
<evidence type="ECO:0000256" key="5">
    <source>
        <dbReference type="ARBA" id="ARBA00022989"/>
    </source>
</evidence>
<dbReference type="InterPro" id="IPR032816">
    <property type="entry name" value="VTT_dom"/>
</dbReference>
<dbReference type="RefSeq" id="WP_128767883.1">
    <property type="nucleotide sequence ID" value="NZ_RXOC01000002.1"/>
</dbReference>
<feature type="domain" description="VTT" evidence="8">
    <location>
        <begin position="42"/>
        <end position="168"/>
    </location>
</feature>
<organism evidence="10 11">
    <name type="scientific">Arcticibacter tournemirensis</name>
    <dbReference type="NCBI Taxonomy" id="699437"/>
    <lineage>
        <taxon>Bacteria</taxon>
        <taxon>Pseudomonadati</taxon>
        <taxon>Bacteroidota</taxon>
        <taxon>Sphingobacteriia</taxon>
        <taxon>Sphingobacteriales</taxon>
        <taxon>Sphingobacteriaceae</taxon>
        <taxon>Arcticibacter</taxon>
    </lineage>
</organism>
<dbReference type="AlphaFoldDB" id="A0A4Q0MFF9"/>
<dbReference type="Proteomes" id="UP000322918">
    <property type="component" value="Unassembled WGS sequence"/>
</dbReference>
<feature type="transmembrane region" description="Helical" evidence="7">
    <location>
        <begin position="149"/>
        <end position="170"/>
    </location>
</feature>
<dbReference type="PANTHER" id="PTHR30353:SF0">
    <property type="entry name" value="TRANSMEMBRANE PROTEIN"/>
    <property type="match status" value="1"/>
</dbReference>
<keyword evidence="5 7" id="KW-1133">Transmembrane helix</keyword>
<sequence length="225" mass="25818">MYELWDYLQQLINPERLLREGGFYLVLFVVFAETGLFFGFFLPGDYLLFLAGMFVATGKLDASIYTLVGGLIAAAVLGNFVGYWFGKKTGPVLYVRKDSLFFKKRYIRAAEEYYEKQGAFALIMGRFIPIVRTFAPIVAGVIGVNTRKFAFYNISGAILWVSSLTLLGFFLGRRFEKQIDEYLLYIIVGFIVVTAIPLVWTFLKRKFVLNKSENKKLNENINDYE</sequence>
<evidence type="ECO:0000313" key="12">
    <source>
        <dbReference type="Proteomes" id="UP000322918"/>
    </source>
</evidence>
<evidence type="ECO:0000256" key="2">
    <source>
        <dbReference type="ARBA" id="ARBA00010792"/>
    </source>
</evidence>
<dbReference type="EMBL" id="VWNE01000022">
    <property type="protein sequence ID" value="KAA8481658.1"/>
    <property type="molecule type" value="Genomic_DNA"/>
</dbReference>
<dbReference type="EMBL" id="RXOC01000002">
    <property type="protein sequence ID" value="RXF71636.1"/>
    <property type="molecule type" value="Genomic_DNA"/>
</dbReference>
<evidence type="ECO:0000256" key="7">
    <source>
        <dbReference type="RuleBase" id="RU367016"/>
    </source>
</evidence>
<evidence type="ECO:0000256" key="1">
    <source>
        <dbReference type="ARBA" id="ARBA00004651"/>
    </source>
</evidence>
<keyword evidence="4 7" id="KW-0812">Transmembrane</keyword>
<feature type="transmembrane region" description="Helical" evidence="7">
    <location>
        <begin position="118"/>
        <end position="143"/>
    </location>
</feature>
<accession>A0A4Q0MFF9</accession>
<evidence type="ECO:0000256" key="3">
    <source>
        <dbReference type="ARBA" id="ARBA00022475"/>
    </source>
</evidence>
<comment type="caution">
    <text evidence="10">The sequence shown here is derived from an EMBL/GenBank/DDBJ whole genome shotgun (WGS) entry which is preliminary data.</text>
</comment>
<evidence type="ECO:0000256" key="4">
    <source>
        <dbReference type="ARBA" id="ARBA00022692"/>
    </source>
</evidence>
<evidence type="ECO:0000256" key="6">
    <source>
        <dbReference type="ARBA" id="ARBA00023136"/>
    </source>
</evidence>
<protein>
    <submittedName>
        <fullName evidence="10">DedA family protein</fullName>
    </submittedName>
</protein>
<proteinExistence type="inferred from homology"/>
<comment type="similarity">
    <text evidence="2 7">Belongs to the DedA family.</text>
</comment>
<evidence type="ECO:0000313" key="11">
    <source>
        <dbReference type="Proteomes" id="UP000290848"/>
    </source>
</evidence>
<dbReference type="InterPro" id="IPR032818">
    <property type="entry name" value="DedA-like"/>
</dbReference>
<dbReference type="GO" id="GO:0005886">
    <property type="term" value="C:plasma membrane"/>
    <property type="evidence" value="ECO:0007669"/>
    <property type="project" value="UniProtKB-SubCell"/>
</dbReference>
<dbReference type="OrthoDB" id="9813426at2"/>
<keyword evidence="6 7" id="KW-0472">Membrane</keyword>
<reference evidence="10 11" key="1">
    <citation type="submission" date="2018-12" db="EMBL/GenBank/DDBJ databases">
        <title>The Draft Genome Sequence of the Soil Bacterium Pedobacter tournemirensis R1.</title>
        <authorList>
            <person name="He J."/>
        </authorList>
    </citation>
    <scope>NUCLEOTIDE SEQUENCE [LARGE SCALE GENOMIC DNA]</scope>
    <source>
        <strain evidence="10 11">R1</strain>
    </source>
</reference>
<comment type="subcellular location">
    <subcellularLocation>
        <location evidence="1 7">Cell membrane</location>
        <topology evidence="1 7">Multi-pass membrane protein</topology>
    </subcellularLocation>
</comment>
<evidence type="ECO:0000313" key="9">
    <source>
        <dbReference type="EMBL" id="KAA8481658.1"/>
    </source>
</evidence>
<dbReference type="PANTHER" id="PTHR30353">
    <property type="entry name" value="INNER MEMBRANE PROTEIN DEDA-RELATED"/>
    <property type="match status" value="1"/>
</dbReference>
<dbReference type="Proteomes" id="UP000290848">
    <property type="component" value="Unassembled WGS sequence"/>
</dbReference>
<feature type="transmembrane region" description="Helical" evidence="7">
    <location>
        <begin position="62"/>
        <end position="86"/>
    </location>
</feature>
<keyword evidence="12" id="KW-1185">Reference proteome</keyword>
<dbReference type="Pfam" id="PF09335">
    <property type="entry name" value="VTT_dom"/>
    <property type="match status" value="1"/>
</dbReference>
<feature type="transmembrane region" description="Helical" evidence="7">
    <location>
        <begin position="21"/>
        <end position="42"/>
    </location>
</feature>
<keyword evidence="3 7" id="KW-1003">Cell membrane</keyword>
<feature type="transmembrane region" description="Helical" evidence="7">
    <location>
        <begin position="182"/>
        <end position="203"/>
    </location>
</feature>
<reference evidence="9 12" key="2">
    <citation type="submission" date="2019-09" db="EMBL/GenBank/DDBJ databases">
        <title>Pararcticibacter amylolyticus gen. nov., sp. nov., isolated from a rottenly hemp rope, and reclassification of Pedobacter tournemirensis as Pararcticibacter tournemirensis comb. nov.</title>
        <authorList>
            <person name="Cai Y."/>
        </authorList>
    </citation>
    <scope>NUCLEOTIDE SEQUENCE [LARGE SCALE GENOMIC DNA]</scope>
    <source>
        <strain evidence="9 12">TF5-37.2-LB10</strain>
    </source>
</reference>
<evidence type="ECO:0000259" key="8">
    <source>
        <dbReference type="Pfam" id="PF09335"/>
    </source>
</evidence>
<gene>
    <name evidence="10" type="ORF">EKH83_02820</name>
    <name evidence="9" type="ORF">F1649_14070</name>
</gene>